<dbReference type="EMBL" id="JARBHB010000008">
    <property type="protein sequence ID" value="KAJ8878166.1"/>
    <property type="molecule type" value="Genomic_DNA"/>
</dbReference>
<gene>
    <name evidence="2" type="ORF">PR048_022633</name>
</gene>
<dbReference type="Gene3D" id="3.30.420.10">
    <property type="entry name" value="Ribonuclease H-like superfamily/Ribonuclease H"/>
    <property type="match status" value="1"/>
</dbReference>
<dbReference type="InterPro" id="IPR036397">
    <property type="entry name" value="RNaseH_sf"/>
</dbReference>
<sequence length="688" mass="75293">MVTAPTLLGEHLQPFMDLSFPDNDGMFQQDNASSHRAADVQDWFEDRSGELQRMEWPAHPPDMNPIEHLWDVVEKRRVIDGRTALSFVRRGDDRVDAHVSVAPSVPTLLGLKSLQPGCHLNLGEWIASVPHGMLVRVDSCTHVIDKSVVRSERGIAAGGDYSGGLAPIHNTEMKQQPTPPAHASKMASLTNNAVTNQRLRLTQAAYSSSAHAFNTDLSQSNTAVNVTLWLTRRPATKLSPTPSSQSDARPVPIATSSQSEIDYVKELRRHFVSLCLVSLDRRMNKVMMRMAMLILHKAEEYTTGIQVDLKQGFQKCSFDREQPIREVAVALLPPALQYARSFRLCDDEGWSIGEEADIAINRPDDSLVSPGEACRASSSPALGHFSHLNQMSSFVSPTSCRTHLFVITAARGKLIAGGEGRMLSYPRYRLYYLISTSRLNGAACYDIRGVAGPCMSRGRAEAATARDSTYLLRYTDDVTSILPTTPAHASNMAVLASATCYKQHSHLGEPGSNPGGVVPVFSHVGMVAHDAAGRWVSRFPRPCIPAMLHTHLTSTSSALKTSMLRVVHILFAGRLGGIPPAKLESLFRYYPSQPVLAEKQSNVRTRRLAVRSQRDPSTSSLVYGLDGEDLCRQRYKPRRVAILVTVRPEFSACAVPGLQGGHKQAKPAALVKLPLVRGVGRSGAPGRP</sequence>
<comment type="caution">
    <text evidence="2">The sequence shown here is derived from an EMBL/GenBank/DDBJ whole genome shotgun (WGS) entry which is preliminary data.</text>
</comment>
<evidence type="ECO:0000313" key="2">
    <source>
        <dbReference type="EMBL" id="KAJ8878166.1"/>
    </source>
</evidence>
<dbReference type="InterPro" id="IPR038717">
    <property type="entry name" value="Tc1-like_DDE_dom"/>
</dbReference>
<proteinExistence type="predicted"/>
<evidence type="ECO:0000259" key="1">
    <source>
        <dbReference type="Pfam" id="PF13358"/>
    </source>
</evidence>
<name>A0ABQ9H1T8_9NEOP</name>
<accession>A0ABQ9H1T8</accession>
<protein>
    <recommendedName>
        <fullName evidence="1">Tc1-like transposase DDE domain-containing protein</fullName>
    </recommendedName>
</protein>
<dbReference type="Pfam" id="PF13358">
    <property type="entry name" value="DDE_3"/>
    <property type="match status" value="1"/>
</dbReference>
<keyword evidence="3" id="KW-1185">Reference proteome</keyword>
<reference evidence="2 3" key="1">
    <citation type="submission" date="2023-02" db="EMBL/GenBank/DDBJ databases">
        <title>LHISI_Scaffold_Assembly.</title>
        <authorList>
            <person name="Stuart O.P."/>
            <person name="Cleave R."/>
            <person name="Magrath M.J.L."/>
            <person name="Mikheyev A.S."/>
        </authorList>
    </citation>
    <scope>NUCLEOTIDE SEQUENCE [LARGE SCALE GENOMIC DNA]</scope>
    <source>
        <strain evidence="2">Daus_M_001</strain>
        <tissue evidence="2">Leg muscle</tissue>
    </source>
</reference>
<evidence type="ECO:0000313" key="3">
    <source>
        <dbReference type="Proteomes" id="UP001159363"/>
    </source>
</evidence>
<feature type="domain" description="Tc1-like transposase DDE" evidence="1">
    <location>
        <begin position="30"/>
        <end position="76"/>
    </location>
</feature>
<dbReference type="Proteomes" id="UP001159363">
    <property type="component" value="Chromosome 7"/>
</dbReference>
<organism evidence="2 3">
    <name type="scientific">Dryococelus australis</name>
    <dbReference type="NCBI Taxonomy" id="614101"/>
    <lineage>
        <taxon>Eukaryota</taxon>
        <taxon>Metazoa</taxon>
        <taxon>Ecdysozoa</taxon>
        <taxon>Arthropoda</taxon>
        <taxon>Hexapoda</taxon>
        <taxon>Insecta</taxon>
        <taxon>Pterygota</taxon>
        <taxon>Neoptera</taxon>
        <taxon>Polyneoptera</taxon>
        <taxon>Phasmatodea</taxon>
        <taxon>Verophasmatodea</taxon>
        <taxon>Anareolatae</taxon>
        <taxon>Phasmatidae</taxon>
        <taxon>Eurycanthinae</taxon>
        <taxon>Dryococelus</taxon>
    </lineage>
</organism>